<dbReference type="EMBL" id="LDPG01000029">
    <property type="protein sequence ID" value="KLV14635.1"/>
    <property type="molecule type" value="Genomic_DNA"/>
</dbReference>
<organism evidence="1 2">
    <name type="scientific">Bacillus anthracis</name>
    <name type="common">anthrax bacterium</name>
    <dbReference type="NCBI Taxonomy" id="1392"/>
    <lineage>
        <taxon>Bacteria</taxon>
        <taxon>Bacillati</taxon>
        <taxon>Bacillota</taxon>
        <taxon>Bacilli</taxon>
        <taxon>Bacillales</taxon>
        <taxon>Bacillaceae</taxon>
        <taxon>Bacillus</taxon>
        <taxon>Bacillus cereus group</taxon>
    </lineage>
</organism>
<sequence length="59" mass="6792">MQASFILYKTNANADKEKTLSAFFYFGEKCNTVIYMDKTPISGKTTNESMIFPKRGERK</sequence>
<dbReference type="AlphaFoldDB" id="A0A0J1KDT1"/>
<protein>
    <submittedName>
        <fullName evidence="1">Uncharacterized protein</fullName>
    </submittedName>
</protein>
<proteinExistence type="predicted"/>
<accession>A0A0J1KDT1</accession>
<name>A0A0J1KDT1_BACAN</name>
<evidence type="ECO:0000313" key="2">
    <source>
        <dbReference type="Proteomes" id="UP000035904"/>
    </source>
</evidence>
<dbReference type="PATRIC" id="fig|1392.242.peg.3765"/>
<evidence type="ECO:0000313" key="1">
    <source>
        <dbReference type="EMBL" id="KLV14635.1"/>
    </source>
</evidence>
<dbReference type="Proteomes" id="UP000035904">
    <property type="component" value="Unassembled WGS sequence"/>
</dbReference>
<comment type="caution">
    <text evidence="1">The sequence shown here is derived from an EMBL/GenBank/DDBJ whole genome shotgun (WGS) entry which is preliminary data.</text>
</comment>
<gene>
    <name evidence="1" type="ORF">ABW01_26925</name>
</gene>
<reference evidence="1 2" key="1">
    <citation type="submission" date="2015-05" db="EMBL/GenBank/DDBJ databases">
        <title>Whole genome sequence and identification of bacterial endophytes from Costus igneus.</title>
        <authorList>
            <person name="Lee Y.P."/>
            <person name="Gan H.M."/>
            <person name="Eng W."/>
            <person name="Wheatley M.S."/>
            <person name="Caraballo A."/>
            <person name="Polter S."/>
            <person name="Savka M.A."/>
            <person name="Hudson A.O."/>
        </authorList>
    </citation>
    <scope>NUCLEOTIDE SEQUENCE [LARGE SCALE GENOMIC DNA]</scope>
    <source>
        <strain evidence="1 2">RIT375</strain>
    </source>
</reference>